<comment type="caution">
    <text evidence="3">The sequence shown here is derived from an EMBL/GenBank/DDBJ whole genome shotgun (WGS) entry which is preliminary data.</text>
</comment>
<sequence length="522" mass="56778">MNPMSPDVLWRDAQLAFRADPPRAAALCEQLLAQAPGFWGAHWMLSRLFQARGAFRAALAHARASARGLRADAGAHEILLVSSGLISTGEYATCAQLLESLDPRARMDPMQLTGAAEQAMMLDDPALALHWADAARDAGVRSAALSFLRGNALKFTGRIDAATSAFEDAIRIEPTHPGAHYALASLDLAEGRQTRIDRLERLVSGNADDTTMAAWCYALFREFDDADAPDRAWPHLERAMALRKSISRYDAAREDAIYDRIIAAAHSDAIAPQATDDDHIPLFIIGLPRSGTTVVERILGNHADVATCGESNALRMAYKWASDYWCEGFLDTQAAARLDKTDAATVGTRYLQATQPIAGGKRWRTDKHPGNVELAGVALAGLPQSRIVHVRKDPMDACFGCLRELFTGAFYEWSYAFADIANHHRNVARLMRHLADVAAERIVDVQYEALVANPEAATRALIAGCGLQSQAGIEDITANTQPVTTASSVQVRQPIHAGRVGRWKRYAQALRPLEAALAGNGR</sequence>
<proteinExistence type="predicted"/>
<dbReference type="AlphaFoldDB" id="A0A0A2WCL7"/>
<name>A0A0A2WCL7_9GAMM</name>
<dbReference type="Gene3D" id="3.40.50.300">
    <property type="entry name" value="P-loop containing nucleotide triphosphate hydrolases"/>
    <property type="match status" value="1"/>
</dbReference>
<keyword evidence="1" id="KW-0808">Transferase</keyword>
<gene>
    <name evidence="3" type="ORF">LF41_2018</name>
</gene>
<keyword evidence="4" id="KW-1185">Reference proteome</keyword>
<dbReference type="InterPro" id="IPR027417">
    <property type="entry name" value="P-loop_NTPase"/>
</dbReference>
<dbReference type="InterPro" id="IPR019734">
    <property type="entry name" value="TPR_rpt"/>
</dbReference>
<keyword evidence="2" id="KW-0802">TPR repeat</keyword>
<dbReference type="Gene3D" id="1.25.40.10">
    <property type="entry name" value="Tetratricopeptide repeat domain"/>
    <property type="match status" value="1"/>
</dbReference>
<dbReference type="PANTHER" id="PTHR12788">
    <property type="entry name" value="PROTEIN-TYROSINE SULFOTRANSFERASE 2"/>
    <property type="match status" value="1"/>
</dbReference>
<dbReference type="RefSeq" id="WP_036172001.1">
    <property type="nucleotide sequence ID" value="NZ_JRKJ01000025.1"/>
</dbReference>
<dbReference type="PANTHER" id="PTHR12788:SF10">
    <property type="entry name" value="PROTEIN-TYROSINE SULFOTRANSFERASE"/>
    <property type="match status" value="1"/>
</dbReference>
<dbReference type="Proteomes" id="UP000030518">
    <property type="component" value="Unassembled WGS sequence"/>
</dbReference>
<evidence type="ECO:0000256" key="2">
    <source>
        <dbReference type="PROSITE-ProRule" id="PRU00339"/>
    </source>
</evidence>
<dbReference type="SUPFAM" id="SSF48452">
    <property type="entry name" value="TPR-like"/>
    <property type="match status" value="1"/>
</dbReference>
<evidence type="ECO:0000313" key="3">
    <source>
        <dbReference type="EMBL" id="KGQ17811.1"/>
    </source>
</evidence>
<dbReference type="GO" id="GO:0008476">
    <property type="term" value="F:protein-tyrosine sulfotransferase activity"/>
    <property type="evidence" value="ECO:0007669"/>
    <property type="project" value="InterPro"/>
</dbReference>
<evidence type="ECO:0000313" key="4">
    <source>
        <dbReference type="Proteomes" id="UP000030518"/>
    </source>
</evidence>
<dbReference type="EMBL" id="JRKJ01000025">
    <property type="protein sequence ID" value="KGQ17811.1"/>
    <property type="molecule type" value="Genomic_DNA"/>
</dbReference>
<dbReference type="SUPFAM" id="SSF52540">
    <property type="entry name" value="P-loop containing nucleoside triphosphate hydrolases"/>
    <property type="match status" value="1"/>
</dbReference>
<dbReference type="PROSITE" id="PS50005">
    <property type="entry name" value="TPR"/>
    <property type="match status" value="1"/>
</dbReference>
<dbReference type="OrthoDB" id="9766687at2"/>
<organism evidence="3 4">
    <name type="scientific">Lysobacter dokdonensis DS-58</name>
    <dbReference type="NCBI Taxonomy" id="1300345"/>
    <lineage>
        <taxon>Bacteria</taxon>
        <taxon>Pseudomonadati</taxon>
        <taxon>Pseudomonadota</taxon>
        <taxon>Gammaproteobacteria</taxon>
        <taxon>Lysobacterales</taxon>
        <taxon>Lysobacteraceae</taxon>
        <taxon>Noviluteimonas</taxon>
    </lineage>
</organism>
<reference evidence="3 4" key="1">
    <citation type="submission" date="2014-09" db="EMBL/GenBank/DDBJ databases">
        <title>Genome sequences of Lysobacter dokdonensis DS-58.</title>
        <authorList>
            <person name="Kim J.F."/>
            <person name="Kwak M.-J."/>
        </authorList>
    </citation>
    <scope>NUCLEOTIDE SEQUENCE [LARGE SCALE GENOMIC DNA]</scope>
    <source>
        <strain evidence="3 4">DS-58</strain>
    </source>
</reference>
<evidence type="ECO:0000256" key="1">
    <source>
        <dbReference type="ARBA" id="ARBA00022679"/>
    </source>
</evidence>
<dbReference type="Pfam" id="PF13469">
    <property type="entry name" value="Sulfotransfer_3"/>
    <property type="match status" value="1"/>
</dbReference>
<dbReference type="eggNOG" id="COG0457">
    <property type="taxonomic scope" value="Bacteria"/>
</dbReference>
<dbReference type="InterPro" id="IPR026634">
    <property type="entry name" value="TPST-like"/>
</dbReference>
<protein>
    <submittedName>
        <fullName evidence="3">TPR domain containing protein</fullName>
    </submittedName>
</protein>
<accession>A0A0A2WCL7</accession>
<dbReference type="PATRIC" id="fig|1300345.3.peg.3064"/>
<dbReference type="STRING" id="1300345.LF41_2018"/>
<dbReference type="InterPro" id="IPR011990">
    <property type="entry name" value="TPR-like_helical_dom_sf"/>
</dbReference>
<feature type="repeat" description="TPR" evidence="2">
    <location>
        <begin position="143"/>
        <end position="176"/>
    </location>
</feature>